<dbReference type="EMBL" id="FZQP02001859">
    <property type="protein sequence ID" value="VVC94044.1"/>
    <property type="molecule type" value="Genomic_DNA"/>
</dbReference>
<proteinExistence type="predicted"/>
<organism evidence="1 2">
    <name type="scientific">Leptidea sinapis</name>
    <dbReference type="NCBI Taxonomy" id="189913"/>
    <lineage>
        <taxon>Eukaryota</taxon>
        <taxon>Metazoa</taxon>
        <taxon>Ecdysozoa</taxon>
        <taxon>Arthropoda</taxon>
        <taxon>Hexapoda</taxon>
        <taxon>Insecta</taxon>
        <taxon>Pterygota</taxon>
        <taxon>Neoptera</taxon>
        <taxon>Endopterygota</taxon>
        <taxon>Lepidoptera</taxon>
        <taxon>Glossata</taxon>
        <taxon>Ditrysia</taxon>
        <taxon>Papilionoidea</taxon>
        <taxon>Pieridae</taxon>
        <taxon>Dismorphiinae</taxon>
        <taxon>Leptidea</taxon>
    </lineage>
</organism>
<keyword evidence="2" id="KW-1185">Reference proteome</keyword>
<protein>
    <submittedName>
        <fullName evidence="1">Uncharacterized protein</fullName>
    </submittedName>
</protein>
<sequence>MTVRLLTKGCNFSRLLQQIKASDLAYKSEDPRDGGVDDIKAIAGKEWMKTGQDKKIWKRLMPERGPISINCTNLIDFEVFRGKRSTFTDSLVDDHVIECKFRHPFPFITDIFFPRISFCCLLIPPLQTNGALKNGTLRVPDLPSELKPAITIADATYLYTPKSSNYLLQTMADLNLFACGTYQIKQARSYVGEHFRFHGLRSVGCCSHVMSIIWYLDYARHEEVTRPANFLDDVILRV</sequence>
<evidence type="ECO:0000313" key="1">
    <source>
        <dbReference type="EMBL" id="VVC94044.1"/>
    </source>
</evidence>
<reference evidence="1 2" key="1">
    <citation type="submission" date="2017-07" db="EMBL/GenBank/DDBJ databases">
        <authorList>
            <person name="Talla V."/>
            <person name="Backstrom N."/>
        </authorList>
    </citation>
    <scope>NUCLEOTIDE SEQUENCE [LARGE SCALE GENOMIC DNA]</scope>
</reference>
<accession>A0A5E4Q8Z8</accession>
<dbReference type="AlphaFoldDB" id="A0A5E4Q8Z8"/>
<name>A0A5E4Q8Z8_9NEOP</name>
<gene>
    <name evidence="1" type="ORF">LSINAPIS_LOCUS6092</name>
</gene>
<evidence type="ECO:0000313" key="2">
    <source>
        <dbReference type="Proteomes" id="UP000324832"/>
    </source>
</evidence>
<dbReference type="Proteomes" id="UP000324832">
    <property type="component" value="Unassembled WGS sequence"/>
</dbReference>